<evidence type="ECO:0000313" key="2">
    <source>
        <dbReference type="EMBL" id="MEQ3363337.1"/>
    </source>
</evidence>
<keyword evidence="3" id="KW-1185">Reference proteome</keyword>
<comment type="caution">
    <text evidence="2">The sequence shown here is derived from an EMBL/GenBank/DDBJ whole genome shotgun (WGS) entry which is preliminary data.</text>
</comment>
<reference evidence="2 3" key="1">
    <citation type="submission" date="2024-04" db="EMBL/GenBank/DDBJ databases">
        <title>Human intestinal bacterial collection.</title>
        <authorList>
            <person name="Pauvert C."/>
            <person name="Hitch T.C.A."/>
            <person name="Clavel T."/>
        </authorList>
    </citation>
    <scope>NUCLEOTIDE SEQUENCE [LARGE SCALE GENOMIC DNA]</scope>
    <source>
        <strain evidence="2 3">CLA-KB-H42</strain>
    </source>
</reference>
<evidence type="ECO:0000259" key="1">
    <source>
        <dbReference type="Pfam" id="PF13556"/>
    </source>
</evidence>
<dbReference type="PANTHER" id="PTHR33744:SF1">
    <property type="entry name" value="DNA-BINDING TRANSCRIPTIONAL ACTIVATOR ADER"/>
    <property type="match status" value="1"/>
</dbReference>
<dbReference type="EMBL" id="JBBNOP010000008">
    <property type="protein sequence ID" value="MEQ3363337.1"/>
    <property type="molecule type" value="Genomic_DNA"/>
</dbReference>
<feature type="domain" description="PucR C-terminal helix-turn-helix" evidence="1">
    <location>
        <begin position="460"/>
        <end position="510"/>
    </location>
</feature>
<sequence length="531" mass="59498">MTTPAMLIDWIQSLSREARCQSFSPGAIEWIEPLPPVAGEENIVFEKGAILVCEEDREIRNIREDIPIIVVCKKLSEAPLPEHRRNAIAAETNLSKQAFASALQKRIRTIDRWEHDLDRISAERGSYQEMLDISRDVLGNLVTMSDSTYRLIAYTPDMPIDDPITNELIEKGFHGERAIARFRETKALSRWAKQGKTHYSGNRITQYPSMNHVFKINGAYFVQMVMTCNNVPYSQGLLDTFDILASHIKAHIRRCQSYESETYAEGTELLSALLAGKTMPKDIITRQARSIGLSENGAVRLYAIKPKTADAENLGYLARRISSMLPDNPVVLRDGAAYLVVQARKSDGKADRTVRAALSALIDFSYVDAAISGPLPELQNLDKGARQIAIAFEYSAMLRSPEHDSLDKHDPFARFEDYLFDYLLFSEGKDYAFLEFCLNTSALARIKESTPRKNPSDGDILRCYLRHECSASRTADALGIHRNTVLNRIGSVTEREGLDLDSPKTRISLIALFHLSDFLESGKGCSEPVGA</sequence>
<dbReference type="InterPro" id="IPR042070">
    <property type="entry name" value="PucR_C-HTH_sf"/>
</dbReference>
<dbReference type="Proteomes" id="UP001487305">
    <property type="component" value="Unassembled WGS sequence"/>
</dbReference>
<gene>
    <name evidence="2" type="ORF">AAA083_10165</name>
</gene>
<organism evidence="2 3">
    <name type="scientific">Raoultibacter massiliensis</name>
    <dbReference type="NCBI Taxonomy" id="1852371"/>
    <lineage>
        <taxon>Bacteria</taxon>
        <taxon>Bacillati</taxon>
        <taxon>Actinomycetota</taxon>
        <taxon>Coriobacteriia</taxon>
        <taxon>Eggerthellales</taxon>
        <taxon>Eggerthellaceae</taxon>
        <taxon>Raoultibacter</taxon>
    </lineage>
</organism>
<accession>A0ABV1JE42</accession>
<dbReference type="InterPro" id="IPR025736">
    <property type="entry name" value="PucR_C-HTH_dom"/>
</dbReference>
<dbReference type="InterPro" id="IPR051448">
    <property type="entry name" value="CdaR-like_regulators"/>
</dbReference>
<evidence type="ECO:0000313" key="3">
    <source>
        <dbReference type="Proteomes" id="UP001487305"/>
    </source>
</evidence>
<dbReference type="Gene3D" id="1.10.10.2840">
    <property type="entry name" value="PucR C-terminal helix-turn-helix domain"/>
    <property type="match status" value="1"/>
</dbReference>
<dbReference type="Pfam" id="PF13556">
    <property type="entry name" value="HTH_30"/>
    <property type="match status" value="1"/>
</dbReference>
<proteinExistence type="predicted"/>
<name>A0ABV1JE42_9ACTN</name>
<dbReference type="PANTHER" id="PTHR33744">
    <property type="entry name" value="CARBOHYDRATE DIACID REGULATOR"/>
    <property type="match status" value="1"/>
</dbReference>
<dbReference type="RefSeq" id="WP_349227612.1">
    <property type="nucleotide sequence ID" value="NZ_JBBNOP010000008.1"/>
</dbReference>
<protein>
    <submittedName>
        <fullName evidence="2">Helix-turn-helix domain-containing protein</fullName>
    </submittedName>
</protein>